<proteinExistence type="predicted"/>
<evidence type="ECO:0000313" key="2">
    <source>
        <dbReference type="EMBL" id="MPC44250.1"/>
    </source>
</evidence>
<gene>
    <name evidence="2" type="ORF">E2C01_037919</name>
</gene>
<feature type="compositionally biased region" description="Basic and acidic residues" evidence="1">
    <location>
        <begin position="76"/>
        <end position="89"/>
    </location>
</feature>
<dbReference type="Proteomes" id="UP000324222">
    <property type="component" value="Unassembled WGS sequence"/>
</dbReference>
<dbReference type="EMBL" id="VSRR010006195">
    <property type="protein sequence ID" value="MPC44250.1"/>
    <property type="molecule type" value="Genomic_DNA"/>
</dbReference>
<keyword evidence="3" id="KW-1185">Reference proteome</keyword>
<comment type="caution">
    <text evidence="2">The sequence shown here is derived from an EMBL/GenBank/DDBJ whole genome shotgun (WGS) entry which is preliminary data.</text>
</comment>
<protein>
    <submittedName>
        <fullName evidence="2">Uncharacterized protein</fullName>
    </submittedName>
</protein>
<evidence type="ECO:0000313" key="3">
    <source>
        <dbReference type="Proteomes" id="UP000324222"/>
    </source>
</evidence>
<sequence>MQQRHTRYEAPVPHHCVLLVHGVVVFMTGGREVVVTKMYGRSAVAGGGVEGAPQLTAGRGSIGLTAGNKCEQNVRAQERDESRQKENKQPDLTVP</sequence>
<reference evidence="2 3" key="1">
    <citation type="submission" date="2019-05" db="EMBL/GenBank/DDBJ databases">
        <title>Another draft genome of Portunus trituberculatus and its Hox gene families provides insights of decapod evolution.</title>
        <authorList>
            <person name="Jeong J.-H."/>
            <person name="Song I."/>
            <person name="Kim S."/>
            <person name="Choi T."/>
            <person name="Kim D."/>
            <person name="Ryu S."/>
            <person name="Kim W."/>
        </authorList>
    </citation>
    <scope>NUCLEOTIDE SEQUENCE [LARGE SCALE GENOMIC DNA]</scope>
    <source>
        <tissue evidence="2">Muscle</tissue>
    </source>
</reference>
<evidence type="ECO:0000256" key="1">
    <source>
        <dbReference type="SAM" id="MobiDB-lite"/>
    </source>
</evidence>
<accession>A0A5B7F9F1</accession>
<feature type="region of interest" description="Disordered" evidence="1">
    <location>
        <begin position="60"/>
        <end position="95"/>
    </location>
</feature>
<dbReference type="AlphaFoldDB" id="A0A5B7F9F1"/>
<name>A0A5B7F9F1_PORTR</name>
<organism evidence="2 3">
    <name type="scientific">Portunus trituberculatus</name>
    <name type="common">Swimming crab</name>
    <name type="synonym">Neptunus trituberculatus</name>
    <dbReference type="NCBI Taxonomy" id="210409"/>
    <lineage>
        <taxon>Eukaryota</taxon>
        <taxon>Metazoa</taxon>
        <taxon>Ecdysozoa</taxon>
        <taxon>Arthropoda</taxon>
        <taxon>Crustacea</taxon>
        <taxon>Multicrustacea</taxon>
        <taxon>Malacostraca</taxon>
        <taxon>Eumalacostraca</taxon>
        <taxon>Eucarida</taxon>
        <taxon>Decapoda</taxon>
        <taxon>Pleocyemata</taxon>
        <taxon>Brachyura</taxon>
        <taxon>Eubrachyura</taxon>
        <taxon>Portunoidea</taxon>
        <taxon>Portunidae</taxon>
        <taxon>Portuninae</taxon>
        <taxon>Portunus</taxon>
    </lineage>
</organism>